<evidence type="ECO:0000256" key="1">
    <source>
        <dbReference type="ARBA" id="ARBA00004123"/>
    </source>
</evidence>
<dbReference type="InterPro" id="IPR037796">
    <property type="entry name" value="TAF6"/>
</dbReference>
<dbReference type="Pfam" id="PF02969">
    <property type="entry name" value="TAF"/>
    <property type="match status" value="1"/>
</dbReference>
<dbReference type="Gene3D" id="1.25.40.770">
    <property type="entry name" value="TAF6, C-terminal HEAT repeat domain"/>
    <property type="match status" value="1"/>
</dbReference>
<dbReference type="RefSeq" id="XP_068364030.1">
    <property type="nucleotide sequence ID" value="XM_068500944.1"/>
</dbReference>
<dbReference type="GO" id="GO:0016251">
    <property type="term" value="F:RNA polymerase II general transcription initiation factor activity"/>
    <property type="evidence" value="ECO:0007669"/>
    <property type="project" value="InterPro"/>
</dbReference>
<sequence>MSQVINATISNIAESFGITHIKEPVYAKIANSTQREILKVLADSHQLMVTSKRTRLRVSDINTALEANGMEPVFGYSSGEAPGLLNAGNVNALDLYVYNDHQIPIDMFNRFEPAPYPYDTSFDFEWITIAGKPLAPELADEQQEAEQISEELKVATNQPKQKIDQDLEFASSKHVFSYELQLFYKKLRERLLSDNSEEREKMFKNLHFATYIQTLLPYFLRFSLLLLRDYPNRYDMLYVSVSTIRALVSNRSLRFLNVYMPHFITVALSCLLSPQIGPKLWNELFILRTYSVDLLRCLLRHTFEQGYSTVQPRITAQFLGVLLRGTFGLTEKCGALQGLLAMSLETASKFVLPNIIPVIDELGSKNNEGDLNESQLRMHFYSLCASAFGRALHADTFRLKALGMVPIHGYSKDLYRDMMDTFGSDATHYVVDDSAFMYL</sequence>
<evidence type="ECO:0000259" key="6">
    <source>
        <dbReference type="SMART" id="SM00803"/>
    </source>
</evidence>
<dbReference type="InterPro" id="IPR046344">
    <property type="entry name" value="TAF6_C_sf"/>
</dbReference>
<dbReference type="PANTHER" id="PTHR10221:SF9">
    <property type="entry name" value="TRANSCRIPTION INITIATION FACTOR TFIID SUBUNIT 6"/>
    <property type="match status" value="1"/>
</dbReference>
<keyword evidence="4" id="KW-0804">Transcription</keyword>
<accession>A0A1J4KMH7</accession>
<dbReference type="GO" id="GO:0046982">
    <property type="term" value="F:protein heterodimerization activity"/>
    <property type="evidence" value="ECO:0007669"/>
    <property type="project" value="InterPro"/>
</dbReference>
<dbReference type="SMART" id="SM00803">
    <property type="entry name" value="TAF"/>
    <property type="match status" value="1"/>
</dbReference>
<proteinExistence type="inferred from homology"/>
<evidence type="ECO:0000256" key="5">
    <source>
        <dbReference type="ARBA" id="ARBA00023242"/>
    </source>
</evidence>
<dbReference type="InterPro" id="IPR011442">
    <property type="entry name" value="TAF6_C"/>
</dbReference>
<dbReference type="GO" id="GO:0046695">
    <property type="term" value="C:SLIK (SAGA-like) complex"/>
    <property type="evidence" value="ECO:0007669"/>
    <property type="project" value="InterPro"/>
</dbReference>
<evidence type="ECO:0000313" key="7">
    <source>
        <dbReference type="EMBL" id="OHT10894.1"/>
    </source>
</evidence>
<keyword evidence="5" id="KW-0539">Nucleus</keyword>
<keyword evidence="8" id="KW-1185">Reference proteome</keyword>
<comment type="caution">
    <text evidence="7">The sequence shown here is derived from an EMBL/GenBank/DDBJ whole genome shotgun (WGS) entry which is preliminary data.</text>
</comment>
<comment type="subcellular location">
    <subcellularLocation>
        <location evidence="1">Nucleus</location>
    </subcellularLocation>
</comment>
<dbReference type="GO" id="GO:0005669">
    <property type="term" value="C:transcription factor TFIID complex"/>
    <property type="evidence" value="ECO:0007669"/>
    <property type="project" value="InterPro"/>
</dbReference>
<evidence type="ECO:0000256" key="3">
    <source>
        <dbReference type="ARBA" id="ARBA00023015"/>
    </source>
</evidence>
<dbReference type="VEuPathDB" id="TrichDB:TRFO_19690"/>
<dbReference type="GO" id="GO:0000124">
    <property type="term" value="C:SAGA complex"/>
    <property type="evidence" value="ECO:0007669"/>
    <property type="project" value="InterPro"/>
</dbReference>
<dbReference type="GO" id="GO:0051123">
    <property type="term" value="P:RNA polymerase II preinitiation complex assembly"/>
    <property type="evidence" value="ECO:0007669"/>
    <property type="project" value="TreeGrafter"/>
</dbReference>
<feature type="domain" description="TATA box binding protein associated factor (TAF) histone-like fold" evidence="6">
    <location>
        <begin position="4"/>
        <end position="66"/>
    </location>
</feature>
<dbReference type="Pfam" id="PF07571">
    <property type="entry name" value="TAF6_C"/>
    <property type="match status" value="1"/>
</dbReference>
<dbReference type="EMBL" id="MLAK01000599">
    <property type="protein sequence ID" value="OHT10894.1"/>
    <property type="molecule type" value="Genomic_DNA"/>
</dbReference>
<dbReference type="CDD" id="cd08050">
    <property type="entry name" value="TAF6C"/>
    <property type="match status" value="1"/>
</dbReference>
<evidence type="ECO:0000256" key="4">
    <source>
        <dbReference type="ARBA" id="ARBA00023163"/>
    </source>
</evidence>
<organism evidence="7 8">
    <name type="scientific">Tritrichomonas foetus</name>
    <dbReference type="NCBI Taxonomy" id="1144522"/>
    <lineage>
        <taxon>Eukaryota</taxon>
        <taxon>Metamonada</taxon>
        <taxon>Parabasalia</taxon>
        <taxon>Tritrichomonadida</taxon>
        <taxon>Tritrichomonadidae</taxon>
        <taxon>Tritrichomonas</taxon>
    </lineage>
</organism>
<gene>
    <name evidence="7" type="ORF">TRFO_19690</name>
</gene>
<dbReference type="Proteomes" id="UP000179807">
    <property type="component" value="Unassembled WGS sequence"/>
</dbReference>
<dbReference type="AlphaFoldDB" id="A0A1J4KMH7"/>
<evidence type="ECO:0000256" key="2">
    <source>
        <dbReference type="ARBA" id="ARBA00007688"/>
    </source>
</evidence>
<dbReference type="CDD" id="cd22917">
    <property type="entry name" value="HFD_TAF6-like"/>
    <property type="match status" value="1"/>
</dbReference>
<name>A0A1J4KMH7_9EUKA</name>
<keyword evidence="3" id="KW-0805">Transcription regulation</keyword>
<dbReference type="OrthoDB" id="361039at2759"/>
<dbReference type="InterPro" id="IPR004823">
    <property type="entry name" value="TAF_TATA-bd_Histone-like_dom"/>
</dbReference>
<dbReference type="InterPro" id="IPR009072">
    <property type="entry name" value="Histone-fold"/>
</dbReference>
<evidence type="ECO:0000313" key="8">
    <source>
        <dbReference type="Proteomes" id="UP000179807"/>
    </source>
</evidence>
<dbReference type="SUPFAM" id="SSF47113">
    <property type="entry name" value="Histone-fold"/>
    <property type="match status" value="1"/>
</dbReference>
<comment type="similarity">
    <text evidence="2">Belongs to the TAF6 family.</text>
</comment>
<reference evidence="7" key="1">
    <citation type="submission" date="2016-10" db="EMBL/GenBank/DDBJ databases">
        <authorList>
            <person name="Benchimol M."/>
            <person name="Almeida L.G."/>
            <person name="Vasconcelos A.T."/>
            <person name="Perreira-Neves A."/>
            <person name="Rosa I.A."/>
            <person name="Tasca T."/>
            <person name="Bogo M.R."/>
            <person name="de Souza W."/>
        </authorList>
    </citation>
    <scope>NUCLEOTIDE SEQUENCE [LARGE SCALE GENOMIC DNA]</scope>
    <source>
        <strain evidence="7">K</strain>
    </source>
</reference>
<dbReference type="GO" id="GO:0003713">
    <property type="term" value="F:transcription coactivator activity"/>
    <property type="evidence" value="ECO:0007669"/>
    <property type="project" value="TreeGrafter"/>
</dbReference>
<dbReference type="GeneID" id="94835648"/>
<dbReference type="Gene3D" id="1.10.20.10">
    <property type="entry name" value="Histone, subunit A"/>
    <property type="match status" value="1"/>
</dbReference>
<dbReference type="PANTHER" id="PTHR10221">
    <property type="entry name" value="TRANSCRIPTION INITIATION FACTOR TFIID SUBUNIT 6"/>
    <property type="match status" value="1"/>
</dbReference>
<protein>
    <submittedName>
        <fullName evidence="7">TBP-associated protein</fullName>
    </submittedName>
</protein>